<evidence type="ECO:0000256" key="5">
    <source>
        <dbReference type="ARBA" id="ARBA00022840"/>
    </source>
</evidence>
<dbReference type="SUPFAM" id="SSF53067">
    <property type="entry name" value="Actin-like ATPase domain"/>
    <property type="match status" value="2"/>
</dbReference>
<keyword evidence="5 6" id="KW-0067">ATP-binding</keyword>
<protein>
    <recommendedName>
        <fullName evidence="6">Acetate kinase</fullName>
        <ecNumber evidence="6">2.7.2.1</ecNumber>
    </recommendedName>
    <alternativeName>
        <fullName evidence="6">Acetokinase</fullName>
    </alternativeName>
</protein>
<comment type="subunit">
    <text evidence="6">Homodimer.</text>
</comment>
<dbReference type="Pfam" id="PF00871">
    <property type="entry name" value="Acetate_kinase"/>
    <property type="match status" value="2"/>
</dbReference>
<dbReference type="PIRSF" id="PIRSF000722">
    <property type="entry name" value="Acetate_prop_kin"/>
    <property type="match status" value="1"/>
</dbReference>
<dbReference type="PROSITE" id="PS01075">
    <property type="entry name" value="ACETATE_KINASE_1"/>
    <property type="match status" value="1"/>
</dbReference>
<feature type="binding site" evidence="6">
    <location>
        <position position="67"/>
    </location>
    <ligand>
        <name>substrate</name>
    </ligand>
</feature>
<dbReference type="PROSITE" id="PS01076">
    <property type="entry name" value="ACETATE_KINASE_2"/>
    <property type="match status" value="1"/>
</dbReference>
<comment type="subcellular location">
    <subcellularLocation>
        <location evidence="6">Cytoplasm</location>
    </subcellularLocation>
</comment>
<dbReference type="InterPro" id="IPR023865">
    <property type="entry name" value="Aliphatic_acid_kinase_CS"/>
</dbReference>
<feature type="binding site" evidence="6">
    <location>
        <begin position="184"/>
        <end position="188"/>
    </location>
    <ligand>
        <name>ATP</name>
        <dbReference type="ChEBI" id="CHEBI:30616"/>
    </ligand>
</feature>
<dbReference type="PRINTS" id="PR00471">
    <property type="entry name" value="ACETATEKNASE"/>
</dbReference>
<dbReference type="InterPro" id="IPR004372">
    <property type="entry name" value="Ac/propionate_kinase"/>
</dbReference>
<feature type="site" description="Transition state stabilizer" evidence="6">
    <location>
        <position position="156"/>
    </location>
</feature>
<reference evidence="8" key="1">
    <citation type="submission" date="2023-06" db="EMBL/GenBank/DDBJ databases">
        <title>Egi l300058.</title>
        <authorList>
            <person name="Gao L."/>
            <person name="Fang B.-Z."/>
            <person name="Li W.-J."/>
        </authorList>
    </citation>
    <scope>NUCLEOTIDE SEQUENCE</scope>
    <source>
        <strain evidence="8">EGI L300058</strain>
    </source>
</reference>
<keyword evidence="4 6" id="KW-0418">Kinase</keyword>
<comment type="pathway">
    <text evidence="6">Metabolic intermediate biosynthesis; acetyl-CoA biosynthesis; acetyl-CoA from acetate: step 1/2.</text>
</comment>
<dbReference type="EC" id="2.7.2.1" evidence="6"/>
<dbReference type="PANTHER" id="PTHR21060">
    <property type="entry name" value="ACETATE KINASE"/>
    <property type="match status" value="1"/>
</dbReference>
<feature type="binding site" evidence="6">
    <location>
        <begin position="258"/>
        <end position="260"/>
    </location>
    <ligand>
        <name>ATP</name>
        <dbReference type="ChEBI" id="CHEBI:30616"/>
    </ligand>
</feature>
<evidence type="ECO:0000256" key="1">
    <source>
        <dbReference type="ARBA" id="ARBA00008748"/>
    </source>
</evidence>
<dbReference type="HAMAP" id="MF_00020">
    <property type="entry name" value="Acetate_kinase"/>
    <property type="match status" value="1"/>
</dbReference>
<evidence type="ECO:0000256" key="6">
    <source>
        <dbReference type="HAMAP-Rule" id="MF_00020"/>
    </source>
</evidence>
<keyword evidence="6" id="KW-0963">Cytoplasm</keyword>
<comment type="function">
    <text evidence="6">Catalyzes the formation of acetyl phosphate from acetate and ATP. Can also catalyze the reverse reaction.</text>
</comment>
<feature type="active site" description="Proton donor/acceptor" evidence="6">
    <location>
        <position position="124"/>
    </location>
</feature>
<comment type="catalytic activity">
    <reaction evidence="6">
        <text>acetate + ATP = acetyl phosphate + ADP</text>
        <dbReference type="Rhea" id="RHEA:11352"/>
        <dbReference type="ChEBI" id="CHEBI:22191"/>
        <dbReference type="ChEBI" id="CHEBI:30089"/>
        <dbReference type="ChEBI" id="CHEBI:30616"/>
        <dbReference type="ChEBI" id="CHEBI:456216"/>
        <dbReference type="EC" id="2.7.2.1"/>
    </reaction>
</comment>
<keyword evidence="2 6" id="KW-0808">Transferase</keyword>
<keyword evidence="6" id="KW-0460">Magnesium</keyword>
<organism evidence="8 9">
    <name type="scientific">Demequina muriae</name>
    <dbReference type="NCBI Taxonomy" id="3051664"/>
    <lineage>
        <taxon>Bacteria</taxon>
        <taxon>Bacillati</taxon>
        <taxon>Actinomycetota</taxon>
        <taxon>Actinomycetes</taxon>
        <taxon>Micrococcales</taxon>
        <taxon>Demequinaceae</taxon>
        <taxon>Demequina</taxon>
    </lineage>
</organism>
<evidence type="ECO:0000256" key="4">
    <source>
        <dbReference type="ARBA" id="ARBA00022777"/>
    </source>
</evidence>
<feature type="binding site" evidence="6">
    <location>
        <begin position="306"/>
        <end position="310"/>
    </location>
    <ligand>
        <name>ATP</name>
        <dbReference type="ChEBI" id="CHEBI:30616"/>
    </ligand>
</feature>
<evidence type="ECO:0000256" key="7">
    <source>
        <dbReference type="RuleBase" id="RU003835"/>
    </source>
</evidence>
<evidence type="ECO:0000256" key="2">
    <source>
        <dbReference type="ARBA" id="ARBA00022679"/>
    </source>
</evidence>
<dbReference type="RefSeq" id="WP_301143687.1">
    <property type="nucleotide sequence ID" value="NZ_JAUHQA010000001.1"/>
</dbReference>
<dbReference type="InterPro" id="IPR043129">
    <property type="entry name" value="ATPase_NBD"/>
</dbReference>
<feature type="binding site" evidence="6">
    <location>
        <position position="8"/>
    </location>
    <ligand>
        <name>Mg(2+)</name>
        <dbReference type="ChEBI" id="CHEBI:18420"/>
    </ligand>
</feature>
<accession>A0ABT8GI14</accession>
<comment type="cofactor">
    <cofactor evidence="6">
        <name>Mg(2+)</name>
        <dbReference type="ChEBI" id="CHEBI:18420"/>
    </cofactor>
    <cofactor evidence="6">
        <name>Mn(2+)</name>
        <dbReference type="ChEBI" id="CHEBI:29035"/>
    </cofactor>
    <text evidence="6">Mg(2+). Can also accept Mn(2+).</text>
</comment>
<evidence type="ECO:0000256" key="3">
    <source>
        <dbReference type="ARBA" id="ARBA00022741"/>
    </source>
</evidence>
<dbReference type="GO" id="GO:0008776">
    <property type="term" value="F:acetate kinase activity"/>
    <property type="evidence" value="ECO:0007669"/>
    <property type="project" value="UniProtKB-EC"/>
</dbReference>
<name>A0ABT8GI14_9MICO</name>
<evidence type="ECO:0000313" key="8">
    <source>
        <dbReference type="EMBL" id="MDN4480904.1"/>
    </source>
</evidence>
<dbReference type="CDD" id="cd24010">
    <property type="entry name" value="ASKHA_NBD_AcK_PK"/>
    <property type="match status" value="1"/>
</dbReference>
<keyword evidence="9" id="KW-1185">Reference proteome</keyword>
<evidence type="ECO:0000313" key="9">
    <source>
        <dbReference type="Proteomes" id="UP001172708"/>
    </source>
</evidence>
<feature type="site" description="Transition state stabilizer" evidence="6">
    <location>
        <position position="217"/>
    </location>
</feature>
<dbReference type="InterPro" id="IPR000890">
    <property type="entry name" value="Aliphatic_acid_kin_short-chain"/>
</dbReference>
<dbReference type="NCBIfam" id="TIGR00016">
    <property type="entry name" value="ackA"/>
    <property type="match status" value="1"/>
</dbReference>
<dbReference type="Gene3D" id="3.30.420.40">
    <property type="match status" value="2"/>
</dbReference>
<keyword evidence="3 6" id="KW-0547">Nucleotide-binding</keyword>
<comment type="caution">
    <text evidence="8">The sequence shown here is derived from an EMBL/GenBank/DDBJ whole genome shotgun (WGS) entry which is preliminary data.</text>
</comment>
<sequence length="373" mass="40102">MGMALVLNCGSSSVKYQVVDTTVDEPLAVGLVERVTDHSEAIRQIIDSLSEPGSGVDLKQLTVVGHRVVQGGAEFSAPTIIDDDVEREIAKLSTLAPLHNPPNLAGITAARQAFPQLPHVAIFDTAFHSTLPEAAYTYAIDRRVAKEHGVRRYGFHGTSHSYVSRETARLMGRPVEDLSMIVLHLGNGASAAAIQGGRSVDTSMGLTPLEGLVMGTRSGDIDPAVTLHLARTAGMTIDEVDALLNRRSGMLGLTGYSDMRDVWRTAEEGSHEARLGLDVYCRRIRGYVGQYYAQLGHLDAVVFTAGVGENDDGVRLESLAGLTELGIEIDPDRNAGRKKQPTLVSTDASRIQVWVVPTNEEREIALQSIAAVS</sequence>
<comment type="similarity">
    <text evidence="1 6 7">Belongs to the acetokinase family.</text>
</comment>
<feature type="binding site" evidence="6">
    <location>
        <position position="360"/>
    </location>
    <ligand>
        <name>Mg(2+)</name>
        <dbReference type="ChEBI" id="CHEBI:18420"/>
    </ligand>
</feature>
<proteinExistence type="inferred from homology"/>
<dbReference type="PANTHER" id="PTHR21060:SF15">
    <property type="entry name" value="ACETATE KINASE-RELATED"/>
    <property type="match status" value="1"/>
</dbReference>
<gene>
    <name evidence="6" type="primary">ackA</name>
    <name evidence="8" type="ORF">QQX02_08230</name>
</gene>
<feature type="binding site" evidence="6">
    <location>
        <position position="15"/>
    </location>
    <ligand>
        <name>ATP</name>
        <dbReference type="ChEBI" id="CHEBI:30616"/>
    </ligand>
</feature>
<keyword evidence="6" id="KW-0479">Metal-binding</keyword>
<dbReference type="Proteomes" id="UP001172708">
    <property type="component" value="Unassembled WGS sequence"/>
</dbReference>
<dbReference type="EMBL" id="JAUHQA010000001">
    <property type="protein sequence ID" value="MDN4480904.1"/>
    <property type="molecule type" value="Genomic_DNA"/>
</dbReference>